<feature type="region of interest" description="Disordered" evidence="1">
    <location>
        <begin position="109"/>
        <end position="140"/>
    </location>
</feature>
<proteinExistence type="predicted"/>
<accession>A0A0F9LV47</accession>
<name>A0A0F9LV47_9ZZZZ</name>
<dbReference type="EMBL" id="LAZR01006605">
    <property type="protein sequence ID" value="KKM90946.1"/>
    <property type="molecule type" value="Genomic_DNA"/>
</dbReference>
<comment type="caution">
    <text evidence="2">The sequence shown here is derived from an EMBL/GenBank/DDBJ whole genome shotgun (WGS) entry which is preliminary data.</text>
</comment>
<sequence>MAFGAIAGTLGIIALFEGVAALLEHMEGNPEEEVAVALQRLASKNQRRAFSLAAVEQEGIEDVNQKFARFNKIPSRMLTQAALSRSPGPPAGGLDTGLLDMVSSRLGVSSQQFEQMSHPNRMGDMSSALRQARGPSQLQE</sequence>
<feature type="compositionally biased region" description="Polar residues" evidence="1">
    <location>
        <begin position="109"/>
        <end position="118"/>
    </location>
</feature>
<dbReference type="AlphaFoldDB" id="A0A0F9LV47"/>
<evidence type="ECO:0000256" key="1">
    <source>
        <dbReference type="SAM" id="MobiDB-lite"/>
    </source>
</evidence>
<reference evidence="2" key="1">
    <citation type="journal article" date="2015" name="Nature">
        <title>Complex archaea that bridge the gap between prokaryotes and eukaryotes.</title>
        <authorList>
            <person name="Spang A."/>
            <person name="Saw J.H."/>
            <person name="Jorgensen S.L."/>
            <person name="Zaremba-Niedzwiedzka K."/>
            <person name="Martijn J."/>
            <person name="Lind A.E."/>
            <person name="van Eijk R."/>
            <person name="Schleper C."/>
            <person name="Guy L."/>
            <person name="Ettema T.J."/>
        </authorList>
    </citation>
    <scope>NUCLEOTIDE SEQUENCE</scope>
</reference>
<protein>
    <submittedName>
        <fullName evidence="2">Uncharacterized protein</fullName>
    </submittedName>
</protein>
<evidence type="ECO:0000313" key="2">
    <source>
        <dbReference type="EMBL" id="KKM90946.1"/>
    </source>
</evidence>
<gene>
    <name evidence="2" type="ORF">LCGC14_1233470</name>
</gene>
<organism evidence="2">
    <name type="scientific">marine sediment metagenome</name>
    <dbReference type="NCBI Taxonomy" id="412755"/>
    <lineage>
        <taxon>unclassified sequences</taxon>
        <taxon>metagenomes</taxon>
        <taxon>ecological metagenomes</taxon>
    </lineage>
</organism>